<dbReference type="Proteomes" id="UP001596138">
    <property type="component" value="Unassembled WGS sequence"/>
</dbReference>
<organism evidence="2 3">
    <name type="scientific">Longivirga aurantiaca</name>
    <dbReference type="NCBI Taxonomy" id="1837743"/>
    <lineage>
        <taxon>Bacteria</taxon>
        <taxon>Bacillati</taxon>
        <taxon>Actinomycetota</taxon>
        <taxon>Actinomycetes</taxon>
        <taxon>Sporichthyales</taxon>
        <taxon>Sporichthyaceae</taxon>
        <taxon>Longivirga</taxon>
    </lineage>
</organism>
<gene>
    <name evidence="2" type="ORF">ACFQGU_09495</name>
</gene>
<keyword evidence="1" id="KW-0812">Transmembrane</keyword>
<accession>A0ABW1T077</accession>
<keyword evidence="1" id="KW-1133">Transmembrane helix</keyword>
<keyword evidence="1" id="KW-0472">Membrane</keyword>
<protein>
    <submittedName>
        <fullName evidence="2">Uncharacterized protein</fullName>
    </submittedName>
</protein>
<evidence type="ECO:0000313" key="2">
    <source>
        <dbReference type="EMBL" id="MFC6238113.1"/>
    </source>
</evidence>
<feature type="transmembrane region" description="Helical" evidence="1">
    <location>
        <begin position="21"/>
        <end position="42"/>
    </location>
</feature>
<reference evidence="3" key="1">
    <citation type="journal article" date="2019" name="Int. J. Syst. Evol. Microbiol.">
        <title>The Global Catalogue of Microorganisms (GCM) 10K type strain sequencing project: providing services to taxonomists for standard genome sequencing and annotation.</title>
        <authorList>
            <consortium name="The Broad Institute Genomics Platform"/>
            <consortium name="The Broad Institute Genome Sequencing Center for Infectious Disease"/>
            <person name="Wu L."/>
            <person name="Ma J."/>
        </authorList>
    </citation>
    <scope>NUCLEOTIDE SEQUENCE [LARGE SCALE GENOMIC DNA]</scope>
    <source>
        <strain evidence="3">CGMCC 4.7317</strain>
    </source>
</reference>
<keyword evidence="3" id="KW-1185">Reference proteome</keyword>
<dbReference type="RefSeq" id="WP_386766034.1">
    <property type="nucleotide sequence ID" value="NZ_JBHSTI010000008.1"/>
</dbReference>
<evidence type="ECO:0000313" key="3">
    <source>
        <dbReference type="Proteomes" id="UP001596138"/>
    </source>
</evidence>
<evidence type="ECO:0000256" key="1">
    <source>
        <dbReference type="SAM" id="Phobius"/>
    </source>
</evidence>
<name>A0ABW1T077_9ACTN</name>
<proteinExistence type="predicted"/>
<comment type="caution">
    <text evidence="2">The sequence shown here is derived from an EMBL/GenBank/DDBJ whole genome shotgun (WGS) entry which is preliminary data.</text>
</comment>
<feature type="transmembrane region" description="Helical" evidence="1">
    <location>
        <begin position="85"/>
        <end position="104"/>
    </location>
</feature>
<dbReference type="EMBL" id="JBHSTI010000008">
    <property type="protein sequence ID" value="MFC6238113.1"/>
    <property type="molecule type" value="Genomic_DNA"/>
</dbReference>
<sequence length="114" mass="11554">MSSAWSDDAPPEPERPAFRRSFAVGIAAALGLALVAAVLALLPPTVSFGGVEVACWAPALGYDPSAATLPEAVRAACAASTNTRLVLSLVLAIAAVVIGAVTTLRATTVPRTER</sequence>